<reference evidence="2 3" key="1">
    <citation type="submission" date="2024-03" db="EMBL/GenBank/DDBJ databases">
        <authorList>
            <person name="Gkanogiannis A."/>
            <person name="Becerra Lopez-Lavalle L."/>
        </authorList>
    </citation>
    <scope>NUCLEOTIDE SEQUENCE [LARGE SCALE GENOMIC DNA]</scope>
</reference>
<sequence>MKGEWKKRWRLKLFTILSASKFQPTDCHNATCPILVSKTVVNSLFQSFLHLILSFLCLCSATAKAMGCGNSKLNPEVELIPPRIRPLLLRSKLLELRKRKNGTNLRDGTMSKKVLLKDGESEEDNSMLVDNRKSMCCSHEGSTNCLDKDKDKDEHDSASAIPLSNYATKDGEQSNHLLEEEPLSNVQLETIHPDETPDLELKQDKTMDEHKCIQQGDENKEEEEEGSPDNDESRGLICPGSPSFRVYFVEETQDDKENGKTKTKKNFEAKFRNHCCIMTNTVAIYILCS</sequence>
<feature type="compositionally biased region" description="Acidic residues" evidence="1">
    <location>
        <begin position="219"/>
        <end position="230"/>
    </location>
</feature>
<gene>
    <name evidence="2" type="ORF">CITCOLO1_LOCUS22820</name>
</gene>
<protein>
    <submittedName>
        <fullName evidence="2">Uncharacterized protein</fullName>
    </submittedName>
</protein>
<evidence type="ECO:0000313" key="3">
    <source>
        <dbReference type="Proteomes" id="UP001642487"/>
    </source>
</evidence>
<feature type="compositionally biased region" description="Basic and acidic residues" evidence="1">
    <location>
        <begin position="191"/>
        <end position="212"/>
    </location>
</feature>
<accession>A0ABP0ZC29</accession>
<feature type="compositionally biased region" description="Basic and acidic residues" evidence="1">
    <location>
        <begin position="169"/>
        <end position="179"/>
    </location>
</feature>
<feature type="region of interest" description="Disordered" evidence="1">
    <location>
        <begin position="145"/>
        <end position="241"/>
    </location>
</feature>
<proteinExistence type="predicted"/>
<dbReference type="EMBL" id="OZ021743">
    <property type="protein sequence ID" value="CAK9330328.1"/>
    <property type="molecule type" value="Genomic_DNA"/>
</dbReference>
<evidence type="ECO:0000313" key="2">
    <source>
        <dbReference type="EMBL" id="CAK9330328.1"/>
    </source>
</evidence>
<keyword evidence="3" id="KW-1185">Reference proteome</keyword>
<organism evidence="2 3">
    <name type="scientific">Citrullus colocynthis</name>
    <name type="common">colocynth</name>
    <dbReference type="NCBI Taxonomy" id="252529"/>
    <lineage>
        <taxon>Eukaryota</taxon>
        <taxon>Viridiplantae</taxon>
        <taxon>Streptophyta</taxon>
        <taxon>Embryophyta</taxon>
        <taxon>Tracheophyta</taxon>
        <taxon>Spermatophyta</taxon>
        <taxon>Magnoliopsida</taxon>
        <taxon>eudicotyledons</taxon>
        <taxon>Gunneridae</taxon>
        <taxon>Pentapetalae</taxon>
        <taxon>rosids</taxon>
        <taxon>fabids</taxon>
        <taxon>Cucurbitales</taxon>
        <taxon>Cucurbitaceae</taxon>
        <taxon>Benincaseae</taxon>
        <taxon>Citrullus</taxon>
    </lineage>
</organism>
<name>A0ABP0ZC29_9ROSI</name>
<feature type="compositionally biased region" description="Basic and acidic residues" evidence="1">
    <location>
        <begin position="146"/>
        <end position="157"/>
    </location>
</feature>
<dbReference type="Proteomes" id="UP001642487">
    <property type="component" value="Chromosome 9"/>
</dbReference>
<evidence type="ECO:0000256" key="1">
    <source>
        <dbReference type="SAM" id="MobiDB-lite"/>
    </source>
</evidence>